<dbReference type="InterPro" id="IPR003738">
    <property type="entry name" value="SRAP"/>
</dbReference>
<feature type="compositionally biased region" description="Basic and acidic residues" evidence="1">
    <location>
        <begin position="151"/>
        <end position="162"/>
    </location>
</feature>
<dbReference type="STRING" id="542762.A0A4S4E0R9"/>
<accession>A0A4S4E0R9</accession>
<dbReference type="PANTHER" id="PTHR13604:SF0">
    <property type="entry name" value="ABASIC SITE PROCESSING PROTEIN HMCES"/>
    <property type="match status" value="1"/>
</dbReference>
<organism evidence="2 3">
    <name type="scientific">Camellia sinensis var. sinensis</name>
    <name type="common">China tea</name>
    <dbReference type="NCBI Taxonomy" id="542762"/>
    <lineage>
        <taxon>Eukaryota</taxon>
        <taxon>Viridiplantae</taxon>
        <taxon>Streptophyta</taxon>
        <taxon>Embryophyta</taxon>
        <taxon>Tracheophyta</taxon>
        <taxon>Spermatophyta</taxon>
        <taxon>Magnoliopsida</taxon>
        <taxon>eudicotyledons</taxon>
        <taxon>Gunneridae</taxon>
        <taxon>Pentapetalae</taxon>
        <taxon>asterids</taxon>
        <taxon>Ericales</taxon>
        <taxon>Theaceae</taxon>
        <taxon>Camellia</taxon>
    </lineage>
</organism>
<dbReference type="EMBL" id="SDRB02008544">
    <property type="protein sequence ID" value="THG09370.1"/>
    <property type="molecule type" value="Genomic_DNA"/>
</dbReference>
<reference evidence="2 3" key="1">
    <citation type="journal article" date="2018" name="Proc. Natl. Acad. Sci. U.S.A.">
        <title>Draft genome sequence of Camellia sinensis var. sinensis provides insights into the evolution of the tea genome and tea quality.</title>
        <authorList>
            <person name="Wei C."/>
            <person name="Yang H."/>
            <person name="Wang S."/>
            <person name="Zhao J."/>
            <person name="Liu C."/>
            <person name="Gao L."/>
            <person name="Xia E."/>
            <person name="Lu Y."/>
            <person name="Tai Y."/>
            <person name="She G."/>
            <person name="Sun J."/>
            <person name="Cao H."/>
            <person name="Tong W."/>
            <person name="Gao Q."/>
            <person name="Li Y."/>
            <person name="Deng W."/>
            <person name="Jiang X."/>
            <person name="Wang W."/>
            <person name="Chen Q."/>
            <person name="Zhang S."/>
            <person name="Li H."/>
            <person name="Wu J."/>
            <person name="Wang P."/>
            <person name="Li P."/>
            <person name="Shi C."/>
            <person name="Zheng F."/>
            <person name="Jian J."/>
            <person name="Huang B."/>
            <person name="Shan D."/>
            <person name="Shi M."/>
            <person name="Fang C."/>
            <person name="Yue Y."/>
            <person name="Li F."/>
            <person name="Li D."/>
            <person name="Wei S."/>
            <person name="Han B."/>
            <person name="Jiang C."/>
            <person name="Yin Y."/>
            <person name="Xia T."/>
            <person name="Zhang Z."/>
            <person name="Bennetzen J.L."/>
            <person name="Zhao S."/>
            <person name="Wan X."/>
        </authorList>
    </citation>
    <scope>NUCLEOTIDE SEQUENCE [LARGE SCALE GENOMIC DNA]</scope>
    <source>
        <strain evidence="3">cv. Shuchazao</strain>
        <tissue evidence="2">Leaf</tissue>
    </source>
</reference>
<sequence>MAENTAKEAKMFLTHSIHIKFIIQRYQPIPTKSFIDVVKTKRLVSTYTKPIILGDKESTKTWPIGSSSSKFDTVLKPYEVADLVWYLVTPAMGKASFDGPESNKEIKLKFDETNLISKFFSKKGANSEQESKPQVGSMHKVPIKINKPKRLKEEFETEDKMDCPSLTEESNDESKPNVSTLSDEAAANLSIKRDYEEFSVDMKLCTGETNKP</sequence>
<evidence type="ECO:0000256" key="1">
    <source>
        <dbReference type="SAM" id="MobiDB-lite"/>
    </source>
</evidence>
<proteinExistence type="predicted"/>
<evidence type="ECO:0000313" key="2">
    <source>
        <dbReference type="EMBL" id="THG09370.1"/>
    </source>
</evidence>
<keyword evidence="3" id="KW-1185">Reference proteome</keyword>
<evidence type="ECO:0000313" key="3">
    <source>
        <dbReference type="Proteomes" id="UP000306102"/>
    </source>
</evidence>
<dbReference type="PANTHER" id="PTHR13604">
    <property type="entry name" value="DC12-RELATED"/>
    <property type="match status" value="1"/>
</dbReference>
<dbReference type="Proteomes" id="UP000306102">
    <property type="component" value="Unassembled WGS sequence"/>
</dbReference>
<protein>
    <submittedName>
        <fullName evidence="2">Uncharacterized protein</fullName>
    </submittedName>
</protein>
<dbReference type="AlphaFoldDB" id="A0A4S4E0R9"/>
<dbReference type="GO" id="GO:0003697">
    <property type="term" value="F:single-stranded DNA binding"/>
    <property type="evidence" value="ECO:0007669"/>
    <property type="project" value="InterPro"/>
</dbReference>
<dbReference type="GO" id="GO:0106300">
    <property type="term" value="P:protein-DNA covalent cross-linking repair"/>
    <property type="evidence" value="ECO:0007669"/>
    <property type="project" value="InterPro"/>
</dbReference>
<name>A0A4S4E0R9_CAMSN</name>
<feature type="region of interest" description="Disordered" evidence="1">
    <location>
        <begin position="123"/>
        <end position="182"/>
    </location>
</feature>
<feature type="compositionally biased region" description="Polar residues" evidence="1">
    <location>
        <begin position="124"/>
        <end position="134"/>
    </location>
</feature>
<comment type="caution">
    <text evidence="2">The sequence shown here is derived from an EMBL/GenBank/DDBJ whole genome shotgun (WGS) entry which is preliminary data.</text>
</comment>
<gene>
    <name evidence="2" type="ORF">TEA_013786</name>
</gene>